<dbReference type="HAMAP" id="MF_00245">
    <property type="entry name" value="UPF0122"/>
    <property type="match status" value="1"/>
</dbReference>
<dbReference type="PANTHER" id="PTHR40083">
    <property type="entry name" value="UPF0122 PROTEIN CBO2450/CLC_2298"/>
    <property type="match status" value="1"/>
</dbReference>
<dbReference type="SUPFAM" id="SSF88659">
    <property type="entry name" value="Sigma3 and sigma4 domains of RNA polymerase sigma factors"/>
    <property type="match status" value="1"/>
</dbReference>
<keyword evidence="4" id="KW-0175">Coiled coil</keyword>
<dbReference type="AlphaFoldDB" id="A0AA43XNE7"/>
<comment type="similarity">
    <text evidence="1 3">Belongs to the UPF0122 family.</text>
</comment>
<dbReference type="Gene3D" id="1.10.10.10">
    <property type="entry name" value="Winged helix-like DNA-binding domain superfamily/Winged helix DNA-binding domain"/>
    <property type="match status" value="1"/>
</dbReference>
<dbReference type="PANTHER" id="PTHR40083:SF1">
    <property type="entry name" value="UPF0122 PROTEIN YLXM"/>
    <property type="match status" value="1"/>
</dbReference>
<evidence type="ECO:0000256" key="4">
    <source>
        <dbReference type="SAM" id="Coils"/>
    </source>
</evidence>
<keyword evidence="5" id="KW-0238">DNA-binding</keyword>
<accession>A0AA43XNE7</accession>
<dbReference type="EMBL" id="SUMG01000045">
    <property type="protein sequence ID" value="NBG89686.1"/>
    <property type="molecule type" value="Genomic_DNA"/>
</dbReference>
<keyword evidence="6" id="KW-1185">Reference proteome</keyword>
<name>A0AA43XNE7_9CLOT</name>
<sequence length="115" mass="14053">MIEKKVEVSVLYDYYQELLTKTQQNIIELYFNYDLSLTEIAEEIGISRQAVYDHIKRTEKLLFEYEEKLQMVQGDKGRREKIQELLKEMEELQHRDQDPMLHRAFEKIREQLEQL</sequence>
<evidence type="ECO:0000256" key="3">
    <source>
        <dbReference type="HAMAP-Rule" id="MF_00245"/>
    </source>
</evidence>
<dbReference type="Proteomes" id="UP000449710">
    <property type="component" value="Unassembled WGS sequence"/>
</dbReference>
<dbReference type="GO" id="GO:0003677">
    <property type="term" value="F:DNA binding"/>
    <property type="evidence" value="ECO:0007669"/>
    <property type="project" value="UniProtKB-KW"/>
</dbReference>
<dbReference type="Pfam" id="PF04297">
    <property type="entry name" value="UPF0122"/>
    <property type="match status" value="1"/>
</dbReference>
<gene>
    <name evidence="5" type="ORF">ISALK_14465</name>
</gene>
<organism evidence="5 6">
    <name type="scientific">Isachenkonia alkalipeptolytica</name>
    <dbReference type="NCBI Taxonomy" id="2565777"/>
    <lineage>
        <taxon>Bacteria</taxon>
        <taxon>Bacillati</taxon>
        <taxon>Bacillota</taxon>
        <taxon>Clostridia</taxon>
        <taxon>Eubacteriales</taxon>
        <taxon>Clostridiaceae</taxon>
        <taxon>Isachenkonia</taxon>
    </lineage>
</organism>
<dbReference type="InterPro" id="IPR013324">
    <property type="entry name" value="RNA_pol_sigma_r3/r4-like"/>
</dbReference>
<comment type="caution">
    <text evidence="5">The sequence shown here is derived from an EMBL/GenBank/DDBJ whole genome shotgun (WGS) entry which is preliminary data.</text>
</comment>
<evidence type="ECO:0000256" key="2">
    <source>
        <dbReference type="ARBA" id="ARBA00024764"/>
    </source>
</evidence>
<dbReference type="InterPro" id="IPR054831">
    <property type="entry name" value="UPF0122_fam_protein"/>
</dbReference>
<reference evidence="5 6" key="1">
    <citation type="submission" date="2019-04" db="EMBL/GenBank/DDBJ databases">
        <title>Isachenkonia alkalipeptolytica gen. nov. sp. nov. a new anaerobic, alkiliphilic organothrophic bacterium capable to reduce synthesized ferrihydrite isolated from a soda lake.</title>
        <authorList>
            <person name="Toshchakov S.V."/>
            <person name="Zavarzina D.G."/>
            <person name="Zhilina T.N."/>
            <person name="Kostrikina N.A."/>
            <person name="Kublanov I.V."/>
        </authorList>
    </citation>
    <scope>NUCLEOTIDE SEQUENCE [LARGE SCALE GENOMIC DNA]</scope>
    <source>
        <strain evidence="5 6">Z-1701</strain>
    </source>
</reference>
<dbReference type="InterPro" id="IPR036388">
    <property type="entry name" value="WH-like_DNA-bd_sf"/>
</dbReference>
<dbReference type="NCBIfam" id="NF045758">
    <property type="entry name" value="YlxM"/>
    <property type="match status" value="1"/>
</dbReference>
<proteinExistence type="inferred from homology"/>
<dbReference type="NCBIfam" id="NF001072">
    <property type="entry name" value="PRK00118.2-2"/>
    <property type="match status" value="1"/>
</dbReference>
<feature type="coiled-coil region" evidence="4">
    <location>
        <begin position="55"/>
        <end position="95"/>
    </location>
</feature>
<protein>
    <recommendedName>
        <fullName evidence="3">UPF0122 protein ISALK_14465</fullName>
    </recommendedName>
</protein>
<dbReference type="RefSeq" id="WP_160723610.1">
    <property type="nucleotide sequence ID" value="NZ_SUMG01000045.1"/>
</dbReference>
<dbReference type="InterPro" id="IPR007394">
    <property type="entry name" value="UPF0122"/>
</dbReference>
<comment type="function">
    <text evidence="2 3">Might take part in the signal recognition particle (SRP) pathway. This is inferred from the conservation of its genetic proximity to ftsY/ffh. May be a regulatory protein.</text>
</comment>
<evidence type="ECO:0000313" key="6">
    <source>
        <dbReference type="Proteomes" id="UP000449710"/>
    </source>
</evidence>
<evidence type="ECO:0000256" key="1">
    <source>
        <dbReference type="ARBA" id="ARBA00008720"/>
    </source>
</evidence>
<evidence type="ECO:0000313" key="5">
    <source>
        <dbReference type="EMBL" id="NBG89686.1"/>
    </source>
</evidence>